<gene>
    <name evidence="1" type="ORF">VAE063_990004</name>
</gene>
<dbReference type="RefSeq" id="WP_103176221.1">
    <property type="nucleotide sequence ID" value="NZ_CALYLA010000024.1"/>
</dbReference>
<comment type="caution">
    <text evidence="1">The sequence shown here is derived from an EMBL/GenBank/DDBJ whole genome shotgun (WGS) entry which is preliminary data.</text>
</comment>
<protein>
    <submittedName>
        <fullName evidence="1">Uncharacterized protein</fullName>
    </submittedName>
</protein>
<dbReference type="EMBL" id="CALYLK010000140">
    <property type="protein sequence ID" value="CAH8241789.1"/>
    <property type="molecule type" value="Genomic_DNA"/>
</dbReference>
<accession>A0ABM9FUE6</accession>
<evidence type="ECO:0000313" key="2">
    <source>
        <dbReference type="Proteomes" id="UP001152658"/>
    </source>
</evidence>
<reference evidence="1" key="1">
    <citation type="submission" date="2022-06" db="EMBL/GenBank/DDBJ databases">
        <authorList>
            <person name="Goudenege D."/>
            <person name="Le Roux F."/>
        </authorList>
    </citation>
    <scope>NUCLEOTIDE SEQUENCE</scope>
    <source>
        <strain evidence="1">12-063</strain>
    </source>
</reference>
<name>A0ABM9FUE6_9VIBR</name>
<keyword evidence="2" id="KW-1185">Reference proteome</keyword>
<evidence type="ECO:0000313" key="1">
    <source>
        <dbReference type="EMBL" id="CAH8241789.1"/>
    </source>
</evidence>
<organism evidence="1 2">
    <name type="scientific">Vibrio aestuarianus</name>
    <dbReference type="NCBI Taxonomy" id="28171"/>
    <lineage>
        <taxon>Bacteria</taxon>
        <taxon>Pseudomonadati</taxon>
        <taxon>Pseudomonadota</taxon>
        <taxon>Gammaproteobacteria</taxon>
        <taxon>Vibrionales</taxon>
        <taxon>Vibrionaceae</taxon>
        <taxon>Vibrio</taxon>
    </lineage>
</organism>
<dbReference type="Proteomes" id="UP001152658">
    <property type="component" value="Unassembled WGS sequence"/>
</dbReference>
<proteinExistence type="predicted"/>
<sequence>MSKQSTGFVTDSILLSIGRAILRKQVRESRSISDTEASGHAMVLQGRYGFVSQNEANLFCDEVVRSFRYVEQRDLKSVSRIAFASFQIDELSGNSILDDELIRDLQAAGVN</sequence>